<feature type="transmembrane region" description="Helical" evidence="1">
    <location>
        <begin position="12"/>
        <end position="33"/>
    </location>
</feature>
<protein>
    <submittedName>
        <fullName evidence="2">Uncharacterized protein</fullName>
    </submittedName>
</protein>
<organism evidence="2 3">
    <name type="scientific">Methanolacinia petrolearia (strain DSM 11571 / OCM 486 / SEBR 4847)</name>
    <name type="common">Methanoplanus petrolearius</name>
    <dbReference type="NCBI Taxonomy" id="679926"/>
    <lineage>
        <taxon>Archaea</taxon>
        <taxon>Methanobacteriati</taxon>
        <taxon>Methanobacteriota</taxon>
        <taxon>Stenosarchaea group</taxon>
        <taxon>Methanomicrobia</taxon>
        <taxon>Methanomicrobiales</taxon>
        <taxon>Methanomicrobiaceae</taxon>
        <taxon>Methanolacinia</taxon>
    </lineage>
</organism>
<dbReference type="eggNOG" id="arCOG02911">
    <property type="taxonomic scope" value="Archaea"/>
</dbReference>
<dbReference type="Pfam" id="PF23960">
    <property type="entry name" value="DUF7289"/>
    <property type="match status" value="1"/>
</dbReference>
<proteinExistence type="predicted"/>
<evidence type="ECO:0000313" key="3">
    <source>
        <dbReference type="Proteomes" id="UP000006565"/>
    </source>
</evidence>
<sequence>MNRIYSEEGLSEVIGIIMILALIMVFLSIWVIYAVPADGRQQEIEHMGYIQDWFTQYKITADSLWINYDPVTGDGPSDITVSNSLVLGSQGGATYSQGLFLIFMRPFGSSGTISLENGSEWFEISNSSGVLLNEEIGSVQYKALNNYWISQTYYYEMGGVFLEQSDGTVNRVAPLFGFSSNGQVATLVIVNLDTEGSGTRSISGESQVRIDTSLTDSTEEYTFEPVSGEPYTINMTLRDASAAKAWRSILKELGGGTVTQTGNQTTITGLDSINYQYANYTVSLQSVAATFT</sequence>
<dbReference type="GeneID" id="9743192"/>
<evidence type="ECO:0000256" key="1">
    <source>
        <dbReference type="SAM" id="Phobius"/>
    </source>
</evidence>
<dbReference type="AlphaFoldDB" id="E1RIK0"/>
<accession>E1RIK0</accession>
<dbReference type="EMBL" id="CP002117">
    <property type="protein sequence ID" value="ADN35513.1"/>
    <property type="molecule type" value="Genomic_DNA"/>
</dbReference>
<dbReference type="STRING" id="679926.Mpet_0739"/>
<dbReference type="InterPro" id="IPR055713">
    <property type="entry name" value="DUF7289"/>
</dbReference>
<name>E1RIK0_METP4</name>
<dbReference type="RefSeq" id="WP_013328691.1">
    <property type="nucleotide sequence ID" value="NC_014507.1"/>
</dbReference>
<keyword evidence="1" id="KW-0812">Transmembrane</keyword>
<keyword evidence="3" id="KW-1185">Reference proteome</keyword>
<gene>
    <name evidence="2" type="ordered locus">Mpet_0739</name>
</gene>
<keyword evidence="1" id="KW-0472">Membrane</keyword>
<reference evidence="2 3" key="1">
    <citation type="journal article" date="2010" name="Stand. Genomic Sci.">
        <title>Complete genome sequence of Methanoplanus petrolearius type strain (SEBR 4847).</title>
        <authorList>
            <person name="Brambilla E."/>
            <person name="Djao O.D."/>
            <person name="Daligault H."/>
            <person name="Lapidus A."/>
            <person name="Lucas S."/>
            <person name="Hammon N."/>
            <person name="Nolan M."/>
            <person name="Tice H."/>
            <person name="Cheng J.F."/>
            <person name="Han C."/>
            <person name="Tapia R."/>
            <person name="Goodwin L."/>
            <person name="Pitluck S."/>
            <person name="Liolios K."/>
            <person name="Ivanova N."/>
            <person name="Mavromatis K."/>
            <person name="Mikhailova N."/>
            <person name="Pati A."/>
            <person name="Chen A."/>
            <person name="Palaniappan K."/>
            <person name="Land M."/>
            <person name="Hauser L."/>
            <person name="Chang Y.J."/>
            <person name="Jeffries C.D."/>
            <person name="Rohde M."/>
            <person name="Spring S."/>
            <person name="Sikorski J."/>
            <person name="Goker M."/>
            <person name="Woyke T."/>
            <person name="Bristow J."/>
            <person name="Eisen J.A."/>
            <person name="Markowitz V."/>
            <person name="Hugenholtz P."/>
            <person name="Kyrpides N.C."/>
            <person name="Klenk H.P."/>
        </authorList>
    </citation>
    <scope>NUCLEOTIDE SEQUENCE [LARGE SCALE GENOMIC DNA]</scope>
    <source>
        <strain evidence="3">DSM 11571 / OCM 486 / SEBR 4847</strain>
    </source>
</reference>
<dbReference type="Proteomes" id="UP000006565">
    <property type="component" value="Chromosome"/>
</dbReference>
<keyword evidence="1" id="KW-1133">Transmembrane helix</keyword>
<evidence type="ECO:0000313" key="2">
    <source>
        <dbReference type="EMBL" id="ADN35513.1"/>
    </source>
</evidence>
<dbReference type="KEGG" id="mpi:Mpet_0739"/>
<dbReference type="HOGENOM" id="CLU_926263_0_0_2"/>
<dbReference type="OrthoDB" id="117273at2157"/>